<reference evidence="1" key="1">
    <citation type="submission" date="2023-03" db="EMBL/GenBank/DDBJ databases">
        <title>Massive genome expansion in bonnet fungi (Mycena s.s.) driven by repeated elements and novel gene families across ecological guilds.</title>
        <authorList>
            <consortium name="Lawrence Berkeley National Laboratory"/>
            <person name="Harder C.B."/>
            <person name="Miyauchi S."/>
            <person name="Viragh M."/>
            <person name="Kuo A."/>
            <person name="Thoen E."/>
            <person name="Andreopoulos B."/>
            <person name="Lu D."/>
            <person name="Skrede I."/>
            <person name="Drula E."/>
            <person name="Henrissat B."/>
            <person name="Morin E."/>
            <person name="Kohler A."/>
            <person name="Barry K."/>
            <person name="LaButti K."/>
            <person name="Morin E."/>
            <person name="Salamov A."/>
            <person name="Lipzen A."/>
            <person name="Mereny Z."/>
            <person name="Hegedus B."/>
            <person name="Baldrian P."/>
            <person name="Stursova M."/>
            <person name="Weitz H."/>
            <person name="Taylor A."/>
            <person name="Grigoriev I.V."/>
            <person name="Nagy L.G."/>
            <person name="Martin F."/>
            <person name="Kauserud H."/>
        </authorList>
    </citation>
    <scope>NUCLEOTIDE SEQUENCE</scope>
    <source>
        <strain evidence="1">CBHHK200</strain>
    </source>
</reference>
<gene>
    <name evidence="1" type="ORF">C8F04DRAFT_1267421</name>
</gene>
<name>A0AAD6WZV9_9AGAR</name>
<dbReference type="EMBL" id="JARJCM010000129">
    <property type="protein sequence ID" value="KAJ7027129.1"/>
    <property type="molecule type" value="Genomic_DNA"/>
</dbReference>
<evidence type="ECO:0000313" key="2">
    <source>
        <dbReference type="Proteomes" id="UP001218188"/>
    </source>
</evidence>
<sequence length="110" mass="11921">MAHAWAHIERLIIKGPATHHAVSNPSIMALLPLSRHCPRLNVLALTVDTTRLNADHLARTPRVIHTVLTTAHFGHSAIEKPVEVAAFLSSMFPCLQDLRASPTHGGKSGD</sequence>
<comment type="caution">
    <text evidence="1">The sequence shown here is derived from an EMBL/GenBank/DDBJ whole genome shotgun (WGS) entry which is preliminary data.</text>
</comment>
<evidence type="ECO:0000313" key="1">
    <source>
        <dbReference type="EMBL" id="KAJ7027129.1"/>
    </source>
</evidence>
<dbReference type="AlphaFoldDB" id="A0AAD6WZV9"/>
<dbReference type="Proteomes" id="UP001218188">
    <property type="component" value="Unassembled WGS sequence"/>
</dbReference>
<keyword evidence="2" id="KW-1185">Reference proteome</keyword>
<proteinExistence type="predicted"/>
<protein>
    <submittedName>
        <fullName evidence="1">Uncharacterized protein</fullName>
    </submittedName>
</protein>
<accession>A0AAD6WZV9</accession>
<organism evidence="1 2">
    <name type="scientific">Mycena alexandri</name>
    <dbReference type="NCBI Taxonomy" id="1745969"/>
    <lineage>
        <taxon>Eukaryota</taxon>
        <taxon>Fungi</taxon>
        <taxon>Dikarya</taxon>
        <taxon>Basidiomycota</taxon>
        <taxon>Agaricomycotina</taxon>
        <taxon>Agaricomycetes</taxon>
        <taxon>Agaricomycetidae</taxon>
        <taxon>Agaricales</taxon>
        <taxon>Marasmiineae</taxon>
        <taxon>Mycenaceae</taxon>
        <taxon>Mycena</taxon>
    </lineage>
</organism>